<dbReference type="EMBL" id="LVVK01000002">
    <property type="protein sequence ID" value="OPB46734.1"/>
    <property type="molecule type" value="Genomic_DNA"/>
</dbReference>
<dbReference type="GO" id="GO:0016020">
    <property type="term" value="C:membrane"/>
    <property type="evidence" value="ECO:0007669"/>
    <property type="project" value="TreeGrafter"/>
</dbReference>
<comment type="caution">
    <text evidence="6">The sequence shown here is derived from an EMBL/GenBank/DDBJ whole genome shotgun (WGS) entry which is preliminary data.</text>
</comment>
<dbReference type="Proteomes" id="UP000191004">
    <property type="component" value="Unassembled WGS sequence"/>
</dbReference>
<dbReference type="Pfam" id="PF00350">
    <property type="entry name" value="Dynamin_N"/>
    <property type="match status" value="1"/>
</dbReference>
<sequence length="597" mass="68017">MGVRADVSTGNGTVFSEDVLKIEVCGPNEDYLTIIDVPGIFRTTMQGTTKDDMAMVRDLVKRYIKDSRTIILAVLPSNVDIATQEILELAEEYDKNGERTLGVLTKPDLVLEPSAQAAVCNLVQGKKRPLNLGYFLVRNRGPNSGLEVPSELDKFFRKQPWADLPRDRVGILALKDTLRSLLVEITKREFPTLIQDVSHQIRECKRELNSLGPPRQDEREQRSFLCSIAGAFQDRTRAALTADYNANSGFDEDELRLITHVVNITDIFSADFHESAHSRQFEKLGPAEEDEEDEAPDDCDNKAGPMVNELRELLEKARVDDIAPEELAELADIITPEKISIHVPCDNFSEWINEVYLKSRGLDLGTFNANFLTTAFAEQSRKWGDMTKIYMSRIIVILHRFIAAALRSVCSEEQVRNKLWMAMIESLGERYKKAMDQARLLVEVEQRKQPYTLNKQFAQALSKARGYRVRELLRPKARKDKQFVGTQRMVNLDDIPKAVEVKSNVEQLQEEIHDILHAYYSLAADRFIDNVFQLAVDYCLLRGPSSPLKVFTQDWVINLEAEQLEQIVGETRSVKRRRQGYVKKIADLTNALKILRT</sequence>
<dbReference type="SMART" id="SM00053">
    <property type="entry name" value="DYNc"/>
    <property type="match status" value="1"/>
</dbReference>
<gene>
    <name evidence="6" type="ORF">A0O28_0068580</name>
</gene>
<evidence type="ECO:0000256" key="3">
    <source>
        <dbReference type="SAM" id="MobiDB-lite"/>
    </source>
</evidence>
<evidence type="ECO:0000313" key="6">
    <source>
        <dbReference type="EMBL" id="OPB46734.1"/>
    </source>
</evidence>
<dbReference type="PRINTS" id="PR00195">
    <property type="entry name" value="DYNAMIN"/>
</dbReference>
<dbReference type="GO" id="GO:0005739">
    <property type="term" value="C:mitochondrion"/>
    <property type="evidence" value="ECO:0007669"/>
    <property type="project" value="TreeGrafter"/>
</dbReference>
<feature type="domain" description="Dynamin-type G" evidence="5">
    <location>
        <begin position="1"/>
        <end position="191"/>
    </location>
</feature>
<evidence type="ECO:0000256" key="2">
    <source>
        <dbReference type="ARBA" id="ARBA00023134"/>
    </source>
</evidence>
<keyword evidence="7" id="KW-1185">Reference proteome</keyword>
<dbReference type="PANTHER" id="PTHR11566:SF215">
    <property type="entry name" value="DYNAMIN GTPASE"/>
    <property type="match status" value="1"/>
</dbReference>
<dbReference type="PROSITE" id="PS51718">
    <property type="entry name" value="G_DYNAMIN_2"/>
    <property type="match status" value="1"/>
</dbReference>
<feature type="region of interest" description="Disordered" evidence="3">
    <location>
        <begin position="279"/>
        <end position="302"/>
    </location>
</feature>
<dbReference type="GO" id="GO:0048312">
    <property type="term" value="P:intracellular distribution of mitochondria"/>
    <property type="evidence" value="ECO:0007669"/>
    <property type="project" value="TreeGrafter"/>
</dbReference>
<dbReference type="InterPro" id="IPR001401">
    <property type="entry name" value="Dynamin_GTPase"/>
</dbReference>
<dbReference type="Gene3D" id="3.40.50.300">
    <property type="entry name" value="P-loop containing nucleotide triphosphate hydrolases"/>
    <property type="match status" value="1"/>
</dbReference>
<evidence type="ECO:0000256" key="1">
    <source>
        <dbReference type="ARBA" id="ARBA00022741"/>
    </source>
</evidence>
<reference evidence="6 7" key="1">
    <citation type="submission" date="2016-04" db="EMBL/GenBank/DDBJ databases">
        <title>Multiple horizontal gene transfer events from other fungi enriched the ability of the initially mycotrophic fungus Trichoderma (Ascomycota) to feed on dead plant biomass.</title>
        <authorList>
            <person name="Atanasova L."/>
            <person name="Chenthamara K."/>
            <person name="Zhang J."/>
            <person name="Grujic M."/>
            <person name="Henrissat B."/>
            <person name="Kuo A."/>
            <person name="Aertz A."/>
            <person name="Salamov A."/>
            <person name="Lipzen A."/>
            <person name="Labutti K."/>
            <person name="Barry K."/>
            <person name="Miao Y."/>
            <person name="Rahimi M.J."/>
            <person name="Shen Q."/>
            <person name="Grigoriev I.V."/>
            <person name="Kubicek C.P."/>
            <person name="Druzhinina I.S."/>
        </authorList>
    </citation>
    <scope>NUCLEOTIDE SEQUENCE [LARGE SCALE GENOMIC DNA]</scope>
    <source>
        <strain evidence="6 7">NJAU 4742</strain>
    </source>
</reference>
<dbReference type="GO" id="GO:0000266">
    <property type="term" value="P:mitochondrial fission"/>
    <property type="evidence" value="ECO:0007669"/>
    <property type="project" value="TreeGrafter"/>
</dbReference>
<dbReference type="InterPro" id="IPR030381">
    <property type="entry name" value="G_DYNAMIN_dom"/>
</dbReference>
<feature type="domain" description="GED" evidence="4">
    <location>
        <begin position="509"/>
        <end position="597"/>
    </location>
</feature>
<keyword evidence="1" id="KW-0547">Nucleotide-binding</keyword>
<evidence type="ECO:0000259" key="5">
    <source>
        <dbReference type="PROSITE" id="PS51718"/>
    </source>
</evidence>
<feature type="compositionally biased region" description="Acidic residues" evidence="3">
    <location>
        <begin position="287"/>
        <end position="298"/>
    </location>
</feature>
<name>A0A1T3D085_9HYPO</name>
<dbReference type="InterPro" id="IPR027417">
    <property type="entry name" value="P-loop_NTPase"/>
</dbReference>
<proteinExistence type="predicted"/>
<dbReference type="InterPro" id="IPR045063">
    <property type="entry name" value="Dynamin_N"/>
</dbReference>
<keyword evidence="2" id="KW-0342">GTP-binding</keyword>
<dbReference type="OrthoDB" id="415706at2759"/>
<dbReference type="InterPro" id="IPR020850">
    <property type="entry name" value="GED_dom"/>
</dbReference>
<dbReference type="PROSITE" id="PS51388">
    <property type="entry name" value="GED"/>
    <property type="match status" value="1"/>
</dbReference>
<dbReference type="GO" id="GO:0005874">
    <property type="term" value="C:microtubule"/>
    <property type="evidence" value="ECO:0007669"/>
    <property type="project" value="TreeGrafter"/>
</dbReference>
<dbReference type="SUPFAM" id="SSF52540">
    <property type="entry name" value="P-loop containing nucleoside triphosphate hydrolases"/>
    <property type="match status" value="1"/>
</dbReference>
<accession>A0A1T3D085</accession>
<dbReference type="GO" id="GO:0003924">
    <property type="term" value="F:GTPase activity"/>
    <property type="evidence" value="ECO:0007669"/>
    <property type="project" value="InterPro"/>
</dbReference>
<organism evidence="6 7">
    <name type="scientific">Trichoderma guizhouense</name>
    <dbReference type="NCBI Taxonomy" id="1491466"/>
    <lineage>
        <taxon>Eukaryota</taxon>
        <taxon>Fungi</taxon>
        <taxon>Dikarya</taxon>
        <taxon>Ascomycota</taxon>
        <taxon>Pezizomycotina</taxon>
        <taxon>Sordariomycetes</taxon>
        <taxon>Hypocreomycetidae</taxon>
        <taxon>Hypocreales</taxon>
        <taxon>Hypocreaceae</taxon>
        <taxon>Trichoderma</taxon>
    </lineage>
</organism>
<protein>
    <submittedName>
        <fullName evidence="6">Interferon-induced GTP-binding protein Mx2</fullName>
    </submittedName>
</protein>
<evidence type="ECO:0000313" key="7">
    <source>
        <dbReference type="Proteomes" id="UP000191004"/>
    </source>
</evidence>
<dbReference type="CDD" id="cd08771">
    <property type="entry name" value="DLP_1"/>
    <property type="match status" value="1"/>
</dbReference>
<dbReference type="AlphaFoldDB" id="A0A1T3D085"/>
<dbReference type="GO" id="GO:0016559">
    <property type="term" value="P:peroxisome fission"/>
    <property type="evidence" value="ECO:0007669"/>
    <property type="project" value="TreeGrafter"/>
</dbReference>
<dbReference type="InterPro" id="IPR022812">
    <property type="entry name" value="Dynamin"/>
</dbReference>
<dbReference type="PANTHER" id="PTHR11566">
    <property type="entry name" value="DYNAMIN"/>
    <property type="match status" value="1"/>
</dbReference>
<dbReference type="GO" id="GO:0006897">
    <property type="term" value="P:endocytosis"/>
    <property type="evidence" value="ECO:0007669"/>
    <property type="project" value="TreeGrafter"/>
</dbReference>
<evidence type="ECO:0000259" key="4">
    <source>
        <dbReference type="PROSITE" id="PS51388"/>
    </source>
</evidence>
<dbReference type="GO" id="GO:0008017">
    <property type="term" value="F:microtubule binding"/>
    <property type="evidence" value="ECO:0007669"/>
    <property type="project" value="TreeGrafter"/>
</dbReference>
<dbReference type="InterPro" id="IPR000375">
    <property type="entry name" value="Dynamin_stalk"/>
</dbReference>
<dbReference type="Pfam" id="PF01031">
    <property type="entry name" value="Dynamin_M"/>
    <property type="match status" value="1"/>
</dbReference>
<dbReference type="GO" id="GO:0005525">
    <property type="term" value="F:GTP binding"/>
    <property type="evidence" value="ECO:0007669"/>
    <property type="project" value="InterPro"/>
</dbReference>